<sequence>MTMLWHLILWTLSLVSSSWTQVPVLDEEAAIAYLEEYDKLAADINYQYGESVWKYQTNITDATLANMHDNDTAISSGSELYWMYIAYS</sequence>
<reference evidence="7" key="3">
    <citation type="submission" date="2023-05" db="EMBL/GenBank/DDBJ databases">
        <authorList>
            <person name="Smith C.H."/>
        </authorList>
    </citation>
    <scope>NUCLEOTIDE SEQUENCE</scope>
    <source>
        <strain evidence="7">CHS0354</strain>
        <tissue evidence="7">Mantle</tissue>
    </source>
</reference>
<evidence type="ECO:0000256" key="4">
    <source>
        <dbReference type="ARBA" id="ARBA00023180"/>
    </source>
</evidence>
<feature type="glycosylation site" description="N-linked (GlcNAc...) asparagine" evidence="5">
    <location>
        <position position="58"/>
    </location>
</feature>
<evidence type="ECO:0000313" key="8">
    <source>
        <dbReference type="Proteomes" id="UP001195483"/>
    </source>
</evidence>
<evidence type="ECO:0000313" key="7">
    <source>
        <dbReference type="EMBL" id="KAK3605976.1"/>
    </source>
</evidence>
<keyword evidence="2 6" id="KW-0732">Signal</keyword>
<gene>
    <name evidence="7" type="ORF">CHS0354_019654</name>
</gene>
<dbReference type="GO" id="GO:0016020">
    <property type="term" value="C:membrane"/>
    <property type="evidence" value="ECO:0007669"/>
    <property type="project" value="InterPro"/>
</dbReference>
<proteinExistence type="inferred from homology"/>
<dbReference type="EMBL" id="JAEAOA010001198">
    <property type="protein sequence ID" value="KAK3605976.1"/>
    <property type="molecule type" value="Genomic_DNA"/>
</dbReference>
<dbReference type="AlphaFoldDB" id="A0AAE0T903"/>
<dbReference type="InterPro" id="IPR001548">
    <property type="entry name" value="Peptidase_M2"/>
</dbReference>
<protein>
    <submittedName>
        <fullName evidence="7">Uncharacterized protein</fullName>
    </submittedName>
</protein>
<name>A0AAE0T903_9BIVA</name>
<comment type="similarity">
    <text evidence="1">Belongs to the peptidase M2 family.</text>
</comment>
<reference evidence="7" key="2">
    <citation type="journal article" date="2021" name="Genome Biol. Evol.">
        <title>Developing a high-quality reference genome for a parasitic bivalve with doubly uniparental inheritance (Bivalvia: Unionida).</title>
        <authorList>
            <person name="Smith C.H."/>
        </authorList>
    </citation>
    <scope>NUCLEOTIDE SEQUENCE</scope>
    <source>
        <strain evidence="7">CHS0354</strain>
        <tissue evidence="7">Mantle</tissue>
    </source>
</reference>
<reference evidence="7" key="1">
    <citation type="journal article" date="2021" name="Genome Biol. Evol.">
        <title>A High-Quality Reference Genome for a Parasitic Bivalve with Doubly Uniparental Inheritance (Bivalvia: Unionida).</title>
        <authorList>
            <person name="Smith C.H."/>
        </authorList>
    </citation>
    <scope>NUCLEOTIDE SEQUENCE</scope>
    <source>
        <strain evidence="7">CHS0354</strain>
    </source>
</reference>
<dbReference type="GO" id="GO:0008237">
    <property type="term" value="F:metallopeptidase activity"/>
    <property type="evidence" value="ECO:0007669"/>
    <property type="project" value="InterPro"/>
</dbReference>
<evidence type="ECO:0000256" key="2">
    <source>
        <dbReference type="ARBA" id="ARBA00022729"/>
    </source>
</evidence>
<evidence type="ECO:0000256" key="6">
    <source>
        <dbReference type="SAM" id="SignalP"/>
    </source>
</evidence>
<dbReference type="GO" id="GO:0006508">
    <property type="term" value="P:proteolysis"/>
    <property type="evidence" value="ECO:0007669"/>
    <property type="project" value="InterPro"/>
</dbReference>
<comment type="caution">
    <text evidence="7">The sequence shown here is derived from an EMBL/GenBank/DDBJ whole genome shotgun (WGS) entry which is preliminary data.</text>
</comment>
<evidence type="ECO:0000256" key="3">
    <source>
        <dbReference type="ARBA" id="ARBA00023157"/>
    </source>
</evidence>
<accession>A0AAE0T903</accession>
<feature type="signal peptide" evidence="6">
    <location>
        <begin position="1"/>
        <end position="20"/>
    </location>
</feature>
<dbReference type="Proteomes" id="UP001195483">
    <property type="component" value="Unassembled WGS sequence"/>
</dbReference>
<dbReference type="GO" id="GO:0008241">
    <property type="term" value="F:peptidyl-dipeptidase activity"/>
    <property type="evidence" value="ECO:0007669"/>
    <property type="project" value="InterPro"/>
</dbReference>
<organism evidence="7 8">
    <name type="scientific">Potamilus streckersoni</name>
    <dbReference type="NCBI Taxonomy" id="2493646"/>
    <lineage>
        <taxon>Eukaryota</taxon>
        <taxon>Metazoa</taxon>
        <taxon>Spiralia</taxon>
        <taxon>Lophotrochozoa</taxon>
        <taxon>Mollusca</taxon>
        <taxon>Bivalvia</taxon>
        <taxon>Autobranchia</taxon>
        <taxon>Heteroconchia</taxon>
        <taxon>Palaeoheterodonta</taxon>
        <taxon>Unionida</taxon>
        <taxon>Unionoidea</taxon>
        <taxon>Unionidae</taxon>
        <taxon>Ambleminae</taxon>
        <taxon>Lampsilini</taxon>
        <taxon>Potamilus</taxon>
    </lineage>
</organism>
<evidence type="ECO:0000256" key="1">
    <source>
        <dbReference type="ARBA" id="ARBA00008139"/>
    </source>
</evidence>
<dbReference type="Pfam" id="PF01401">
    <property type="entry name" value="Peptidase_M2"/>
    <property type="match status" value="1"/>
</dbReference>
<keyword evidence="3" id="KW-1015">Disulfide bond</keyword>
<keyword evidence="4 5" id="KW-0325">Glycoprotein</keyword>
<keyword evidence="8" id="KW-1185">Reference proteome</keyword>
<feature type="chain" id="PRO_5041929550" evidence="6">
    <location>
        <begin position="21"/>
        <end position="88"/>
    </location>
</feature>
<evidence type="ECO:0000256" key="5">
    <source>
        <dbReference type="PIRSR" id="PIRSR601548-10"/>
    </source>
</evidence>